<feature type="transmembrane region" description="Helical" evidence="3">
    <location>
        <begin position="68"/>
        <end position="85"/>
    </location>
</feature>
<evidence type="ECO:0000313" key="5">
    <source>
        <dbReference type="Proteomes" id="UP000256977"/>
    </source>
</evidence>
<keyword evidence="3" id="KW-0812">Transmembrane</keyword>
<dbReference type="PROSITE" id="PS51450">
    <property type="entry name" value="LRR"/>
    <property type="match status" value="2"/>
</dbReference>
<dbReference type="SUPFAM" id="SSF52058">
    <property type="entry name" value="L domain-like"/>
    <property type="match status" value="1"/>
</dbReference>
<evidence type="ECO:0000256" key="1">
    <source>
        <dbReference type="ARBA" id="ARBA00022614"/>
    </source>
</evidence>
<dbReference type="InterPro" id="IPR001611">
    <property type="entry name" value="Leu-rich_rpt"/>
</dbReference>
<gene>
    <name evidence="4" type="ORF">DFP98_14939</name>
</gene>
<name>A0A3D9HY96_9BACL</name>
<evidence type="ECO:0000256" key="3">
    <source>
        <dbReference type="SAM" id="Phobius"/>
    </source>
</evidence>
<dbReference type="EMBL" id="QRDZ01000049">
    <property type="protein sequence ID" value="RED54474.1"/>
    <property type="molecule type" value="Genomic_DNA"/>
</dbReference>
<proteinExistence type="predicted"/>
<protein>
    <submittedName>
        <fullName evidence="4">Leucine-rich repeat (LRR) protein</fullName>
    </submittedName>
</protein>
<dbReference type="PANTHER" id="PTHR24366">
    <property type="entry name" value="IG(IMMUNOGLOBULIN) AND LRR(LEUCINE RICH REPEAT) DOMAINS"/>
    <property type="match status" value="1"/>
</dbReference>
<comment type="caution">
    <text evidence="4">The sequence shown here is derived from an EMBL/GenBank/DDBJ whole genome shotgun (WGS) entry which is preliminary data.</text>
</comment>
<keyword evidence="3" id="KW-1133">Transmembrane helix</keyword>
<dbReference type="Gene3D" id="3.80.10.10">
    <property type="entry name" value="Ribonuclease Inhibitor"/>
    <property type="match status" value="2"/>
</dbReference>
<dbReference type="Gene3D" id="2.20.28.30">
    <property type="entry name" value="RNA polymerase ii, chain L"/>
    <property type="match status" value="1"/>
</dbReference>
<dbReference type="AlphaFoldDB" id="A0A3D9HY96"/>
<keyword evidence="3" id="KW-0472">Membrane</keyword>
<dbReference type="Proteomes" id="UP000256977">
    <property type="component" value="Unassembled WGS sequence"/>
</dbReference>
<keyword evidence="5" id="KW-1185">Reference proteome</keyword>
<evidence type="ECO:0000313" key="4">
    <source>
        <dbReference type="EMBL" id="RED54474.1"/>
    </source>
</evidence>
<dbReference type="OrthoDB" id="2725310at2"/>
<keyword evidence="2" id="KW-0677">Repeat</keyword>
<dbReference type="RefSeq" id="WP_116065497.1">
    <property type="nucleotide sequence ID" value="NZ_QRDZ01000049.1"/>
</dbReference>
<dbReference type="PANTHER" id="PTHR24366:SF96">
    <property type="entry name" value="LEUCINE RICH REPEAT CONTAINING 53"/>
    <property type="match status" value="1"/>
</dbReference>
<evidence type="ECO:0000256" key="2">
    <source>
        <dbReference type="ARBA" id="ARBA00022737"/>
    </source>
</evidence>
<dbReference type="InterPro" id="IPR032675">
    <property type="entry name" value="LRR_dom_sf"/>
</dbReference>
<sequence length="623" mass="70648">MELIKLNCPNCGGKIQYKEGQTLKCPYCKTELLLKENKVYFVEQTINNYYGTPPARTATQPKASAKQVLLVFLVLICFVVGYFFLTNNSKQSTGGEANQPIRTMPESEVLLFFLRDIFDKGTALPSEEEIASLRYLSARQDEDQWHFAYSFDDPFTKEKAEIFDYVVTDKILNTQRIDQKDFEAFSGLTVLNLMEEYEISQNQEISFRQMQGLKSYKGGFNESFGRFAQYFGDKAKIVDLSTQIRSNAELALLLDFPNLQSLKITYVDESVTDFHLLNQLPLKSLSLNGIDDLKWLSALTGLESLVISYSEATDFSALYSLSQLRELKLSFTQNLKTLDFLQNMPNLQTLDLENAGISNLESLRNKLSLTKLRLSSMSKLGSVEPVSSLTSLTELAITGYYGSEAALKLPNLKIAEMPDSLLPMLEAPALQSLTSYQRRNDLDGEQLLKYPKLEWLSLEDFGDFTHIRALDSLPKLQTLNLIDMSFYEETSELFDLKHVTTINCNECSFQINTKQPFANASLEHLILNDISFRIGNEDWLNEVDKAMPYFAGLTALRSFTMQDSSLQSLDFMKGWQKIEVLHLENNAISNVEPLASLSNLRKLYLVGNPAQNKTVLDKGILVY</sequence>
<reference evidence="4 5" key="1">
    <citation type="submission" date="2018-07" db="EMBL/GenBank/DDBJ databases">
        <title>Genomic Encyclopedia of Type Strains, Phase III (KMG-III): the genomes of soil and plant-associated and newly described type strains.</title>
        <authorList>
            <person name="Whitman W."/>
        </authorList>
    </citation>
    <scope>NUCLEOTIDE SEQUENCE [LARGE SCALE GENOMIC DNA]</scope>
    <source>
        <strain evidence="4 5">CECT 7287</strain>
    </source>
</reference>
<accession>A0A3D9HY96</accession>
<organism evidence="4 5">
    <name type="scientific">Cohnella phaseoli</name>
    <dbReference type="NCBI Taxonomy" id="456490"/>
    <lineage>
        <taxon>Bacteria</taxon>
        <taxon>Bacillati</taxon>
        <taxon>Bacillota</taxon>
        <taxon>Bacilli</taxon>
        <taxon>Bacillales</taxon>
        <taxon>Paenibacillaceae</taxon>
        <taxon>Cohnella</taxon>
    </lineage>
</organism>
<keyword evidence="1" id="KW-0433">Leucine-rich repeat</keyword>